<evidence type="ECO:0000256" key="2">
    <source>
        <dbReference type="PROSITE-ProRule" id="PRU00335"/>
    </source>
</evidence>
<dbReference type="InterPro" id="IPR041490">
    <property type="entry name" value="KstR2_TetR_C"/>
</dbReference>
<evidence type="ECO:0000256" key="1">
    <source>
        <dbReference type="ARBA" id="ARBA00023125"/>
    </source>
</evidence>
<dbReference type="GO" id="GO:0000976">
    <property type="term" value="F:transcription cis-regulatory region binding"/>
    <property type="evidence" value="ECO:0007669"/>
    <property type="project" value="TreeGrafter"/>
</dbReference>
<sequence length="202" mass="22798">MATPGNSRGTVVDQADMRESLLETAVEMFSEKGFSGTSIRDIAREHGVSLSNIYYYFSNKEGLWREIMNRSVRSLPGRLRAAIAQADTPRAQLDALIREHLRAGVEHQRELLMLLTEQGQLGEDSSRETLEIQREILEIYTAVLEALSAEGALHEGHIRVAVFNILGVVNWHLRWYRADGPLPADTLHQEITNFISRAVCRD</sequence>
<dbReference type="Gene3D" id="1.10.10.60">
    <property type="entry name" value="Homeodomain-like"/>
    <property type="match status" value="1"/>
</dbReference>
<name>A0A421BKN4_9RHOB</name>
<keyword evidence="5" id="KW-1185">Reference proteome</keyword>
<evidence type="ECO:0000259" key="3">
    <source>
        <dbReference type="PROSITE" id="PS50977"/>
    </source>
</evidence>
<dbReference type="RefSeq" id="WP_121534464.1">
    <property type="nucleotide sequence ID" value="NZ_RCHI01000016.1"/>
</dbReference>
<dbReference type="EMBL" id="RCHI01000016">
    <property type="protein sequence ID" value="RLL63593.1"/>
    <property type="molecule type" value="Genomic_DNA"/>
</dbReference>
<dbReference type="Proteomes" id="UP000279673">
    <property type="component" value="Unassembled WGS sequence"/>
</dbReference>
<comment type="caution">
    <text evidence="4">The sequence shown here is derived from an EMBL/GenBank/DDBJ whole genome shotgun (WGS) entry which is preliminary data.</text>
</comment>
<feature type="DNA-binding region" description="H-T-H motif" evidence="2">
    <location>
        <begin position="38"/>
        <end position="57"/>
    </location>
</feature>
<dbReference type="InterPro" id="IPR050109">
    <property type="entry name" value="HTH-type_TetR-like_transc_reg"/>
</dbReference>
<dbReference type="PROSITE" id="PS50977">
    <property type="entry name" value="HTH_TETR_2"/>
    <property type="match status" value="1"/>
</dbReference>
<reference evidence="4 5" key="1">
    <citation type="submission" date="2018-10" db="EMBL/GenBank/DDBJ databases">
        <title>Rhodobacter sp . BO-81.</title>
        <authorList>
            <person name="Im W.T."/>
        </authorList>
    </citation>
    <scope>NUCLEOTIDE SEQUENCE [LARGE SCALE GENOMIC DNA]</scope>
    <source>
        <strain evidence="4 5">BO-81</strain>
    </source>
</reference>
<dbReference type="InterPro" id="IPR036271">
    <property type="entry name" value="Tet_transcr_reg_TetR-rel_C_sf"/>
</dbReference>
<dbReference type="PRINTS" id="PR00455">
    <property type="entry name" value="HTHTETR"/>
</dbReference>
<dbReference type="Pfam" id="PF17932">
    <property type="entry name" value="TetR_C_24"/>
    <property type="match status" value="1"/>
</dbReference>
<feature type="domain" description="HTH tetR-type" evidence="3">
    <location>
        <begin position="15"/>
        <end position="75"/>
    </location>
</feature>
<dbReference type="Gene3D" id="1.10.357.10">
    <property type="entry name" value="Tetracycline Repressor, domain 2"/>
    <property type="match status" value="1"/>
</dbReference>
<evidence type="ECO:0000313" key="5">
    <source>
        <dbReference type="Proteomes" id="UP000279673"/>
    </source>
</evidence>
<protein>
    <submittedName>
        <fullName evidence="4">TetR/AcrR family transcriptional regulator</fullName>
    </submittedName>
</protein>
<dbReference type="InterPro" id="IPR009057">
    <property type="entry name" value="Homeodomain-like_sf"/>
</dbReference>
<accession>A0A421BKN4</accession>
<dbReference type="Pfam" id="PF00440">
    <property type="entry name" value="TetR_N"/>
    <property type="match status" value="1"/>
</dbReference>
<gene>
    <name evidence="4" type="ORF">DYS74_14815</name>
</gene>
<dbReference type="InterPro" id="IPR001647">
    <property type="entry name" value="HTH_TetR"/>
</dbReference>
<keyword evidence="1 2" id="KW-0238">DNA-binding</keyword>
<dbReference type="SUPFAM" id="SSF46689">
    <property type="entry name" value="Homeodomain-like"/>
    <property type="match status" value="1"/>
</dbReference>
<evidence type="ECO:0000313" key="4">
    <source>
        <dbReference type="EMBL" id="RLL63593.1"/>
    </source>
</evidence>
<dbReference type="PANTHER" id="PTHR30055">
    <property type="entry name" value="HTH-TYPE TRANSCRIPTIONAL REGULATOR RUTR"/>
    <property type="match status" value="1"/>
</dbReference>
<proteinExistence type="predicted"/>
<dbReference type="GO" id="GO:0003700">
    <property type="term" value="F:DNA-binding transcription factor activity"/>
    <property type="evidence" value="ECO:0007669"/>
    <property type="project" value="TreeGrafter"/>
</dbReference>
<dbReference type="PANTHER" id="PTHR30055:SF226">
    <property type="entry name" value="HTH-TYPE TRANSCRIPTIONAL REGULATOR PKSA"/>
    <property type="match status" value="1"/>
</dbReference>
<dbReference type="SUPFAM" id="SSF48498">
    <property type="entry name" value="Tetracyclin repressor-like, C-terminal domain"/>
    <property type="match status" value="1"/>
</dbReference>
<organism evidence="4 5">
    <name type="scientific">Paenirhodobacter hankyongi</name>
    <dbReference type="NCBI Taxonomy" id="2294033"/>
    <lineage>
        <taxon>Bacteria</taxon>
        <taxon>Pseudomonadati</taxon>
        <taxon>Pseudomonadota</taxon>
        <taxon>Alphaproteobacteria</taxon>
        <taxon>Rhodobacterales</taxon>
        <taxon>Rhodobacter group</taxon>
        <taxon>Paenirhodobacter</taxon>
    </lineage>
</organism>
<dbReference type="AlphaFoldDB" id="A0A421BKN4"/>